<sequence>MEATYDLFPFHEDGRIAAALGTLLVQRGSVDPNSLAEVAGRFGVERDELEAAVVRLGVEGETTDALDASDEDATAHRVTPEFLRGRAPIAREYGGLRDPESNEEVRRTDEMSFQSWLLVEATKSARETVERMVRERFGDGADALRVATRAAIGTAAFPERVLWVGVSYPVDETGPGTVPAVPNPPSFSFDRLAELVPATLDATVERGGEAFRVRNIPAVPFREPHYR</sequence>
<dbReference type="EMBL" id="JBHSXH010000011">
    <property type="protein sequence ID" value="MFC6825211.1"/>
    <property type="molecule type" value="Genomic_DNA"/>
</dbReference>
<organism evidence="1 2">
    <name type="scientific">Halopelagius fulvigenes</name>
    <dbReference type="NCBI Taxonomy" id="1198324"/>
    <lineage>
        <taxon>Archaea</taxon>
        <taxon>Methanobacteriati</taxon>
        <taxon>Methanobacteriota</taxon>
        <taxon>Stenosarchaea group</taxon>
        <taxon>Halobacteria</taxon>
        <taxon>Halobacteriales</taxon>
        <taxon>Haloferacaceae</taxon>
    </lineage>
</organism>
<keyword evidence="2" id="KW-1185">Reference proteome</keyword>
<dbReference type="AlphaFoldDB" id="A0ABD5TXA0"/>
<reference evidence="1 2" key="1">
    <citation type="journal article" date="2019" name="Int. J. Syst. Evol. Microbiol.">
        <title>The Global Catalogue of Microorganisms (GCM) 10K type strain sequencing project: providing services to taxonomists for standard genome sequencing and annotation.</title>
        <authorList>
            <consortium name="The Broad Institute Genomics Platform"/>
            <consortium name="The Broad Institute Genome Sequencing Center for Infectious Disease"/>
            <person name="Wu L."/>
            <person name="Ma J."/>
        </authorList>
    </citation>
    <scope>NUCLEOTIDE SEQUENCE [LARGE SCALE GENOMIC DNA]</scope>
    <source>
        <strain evidence="1 2">YIM 94188</strain>
    </source>
</reference>
<comment type="caution">
    <text evidence="1">The sequence shown here is derived from an EMBL/GenBank/DDBJ whole genome shotgun (WGS) entry which is preliminary data.</text>
</comment>
<evidence type="ECO:0000313" key="2">
    <source>
        <dbReference type="Proteomes" id="UP001596408"/>
    </source>
</evidence>
<protein>
    <submittedName>
        <fullName evidence="1">Uncharacterized protein</fullName>
    </submittedName>
</protein>
<dbReference type="RefSeq" id="WP_379695204.1">
    <property type="nucleotide sequence ID" value="NZ_JBHSXH010000011.1"/>
</dbReference>
<evidence type="ECO:0000313" key="1">
    <source>
        <dbReference type="EMBL" id="MFC6825211.1"/>
    </source>
</evidence>
<proteinExistence type="predicted"/>
<accession>A0ABD5TXA0</accession>
<dbReference type="Proteomes" id="UP001596408">
    <property type="component" value="Unassembled WGS sequence"/>
</dbReference>
<gene>
    <name evidence="1" type="ORF">ACFQEV_09415</name>
</gene>
<name>A0ABD5TXA0_9EURY</name>